<feature type="compositionally biased region" description="Low complexity" evidence="1">
    <location>
        <begin position="54"/>
        <end position="91"/>
    </location>
</feature>
<protein>
    <submittedName>
        <fullName evidence="2">Uncharacterized protein</fullName>
    </submittedName>
</protein>
<evidence type="ECO:0000313" key="2">
    <source>
        <dbReference type="EMBL" id="KAK7962367.1"/>
    </source>
</evidence>
<comment type="caution">
    <text evidence="2">The sequence shown here is derived from an EMBL/GenBank/DDBJ whole genome shotgun (WGS) entry which is preliminary data.</text>
</comment>
<dbReference type="GeneID" id="92072476"/>
<feature type="region of interest" description="Disordered" evidence="1">
    <location>
        <begin position="1"/>
        <end position="102"/>
    </location>
</feature>
<evidence type="ECO:0000313" key="3">
    <source>
        <dbReference type="Proteomes" id="UP001391051"/>
    </source>
</evidence>
<feature type="compositionally biased region" description="Low complexity" evidence="1">
    <location>
        <begin position="13"/>
        <end position="32"/>
    </location>
</feature>
<dbReference type="Proteomes" id="UP001391051">
    <property type="component" value="Unassembled WGS sequence"/>
</dbReference>
<gene>
    <name evidence="2" type="ORF">PG986_003192</name>
</gene>
<name>A0ABR1QRV2_9PEZI</name>
<dbReference type="EMBL" id="JAQQWE010000002">
    <property type="protein sequence ID" value="KAK7962367.1"/>
    <property type="molecule type" value="Genomic_DNA"/>
</dbReference>
<keyword evidence="3" id="KW-1185">Reference proteome</keyword>
<accession>A0ABR1QRV2</accession>
<reference evidence="2 3" key="1">
    <citation type="submission" date="2023-01" db="EMBL/GenBank/DDBJ databases">
        <title>Analysis of 21 Apiospora genomes using comparative genomics revels a genus with tremendous synthesis potential of carbohydrate active enzymes and secondary metabolites.</title>
        <authorList>
            <person name="Sorensen T."/>
        </authorList>
    </citation>
    <scope>NUCLEOTIDE SEQUENCE [LARGE SCALE GENOMIC DNA]</scope>
    <source>
        <strain evidence="2 3">CBS 24483</strain>
    </source>
</reference>
<organism evidence="2 3">
    <name type="scientific">Apiospora aurea</name>
    <dbReference type="NCBI Taxonomy" id="335848"/>
    <lineage>
        <taxon>Eukaryota</taxon>
        <taxon>Fungi</taxon>
        <taxon>Dikarya</taxon>
        <taxon>Ascomycota</taxon>
        <taxon>Pezizomycotina</taxon>
        <taxon>Sordariomycetes</taxon>
        <taxon>Xylariomycetidae</taxon>
        <taxon>Amphisphaeriales</taxon>
        <taxon>Apiosporaceae</taxon>
        <taxon>Apiospora</taxon>
    </lineage>
</organism>
<dbReference type="RefSeq" id="XP_066704478.1">
    <property type="nucleotide sequence ID" value="XM_066839414.1"/>
</dbReference>
<sequence length="151" mass="15507">MSNDKRQEGARAGSSGNYRHSSSSSSGGSSHSDMPVSPDFLHSLQPARTNYNTPEPAALSQSQPAPSAVAGASRPAPAPAASASAASTSQEAPRKLRELAPKPNSKVLPTCSKCITSVLESDYDKEKGACTSCLTYYCTGCAARGGNNSDP</sequence>
<evidence type="ECO:0000256" key="1">
    <source>
        <dbReference type="SAM" id="MobiDB-lite"/>
    </source>
</evidence>
<proteinExistence type="predicted"/>